<dbReference type="InterPro" id="IPR015797">
    <property type="entry name" value="NUDIX_hydrolase-like_dom_sf"/>
</dbReference>
<dbReference type="Gene3D" id="3.90.79.10">
    <property type="entry name" value="Nucleoside Triphosphate Pyrophosphohydrolase"/>
    <property type="match status" value="1"/>
</dbReference>
<dbReference type="Proteomes" id="UP000269097">
    <property type="component" value="Chromosome"/>
</dbReference>
<sequence>MTTPNNELFDIYDGIGNPLGTASRTEVHEQGHWHQTFHCWLVRLDGDGRVKILFQRRSDAKDTNPGGYDITAAGHLAAGETVEEAVREVEEELGLSVPFDRLVYYGNIREEAEGEAQGKRYIDRELSHVYGFVTEQLPRDFRLQEEEVAGLYEADALRLIAMMEGYEDSVEAEGIEVKDGKALPSRVRVRASQFVSRDYAYYVGVFRFLHGLAARE</sequence>
<evidence type="ECO:0000313" key="2">
    <source>
        <dbReference type="EMBL" id="AYQ75075.1"/>
    </source>
</evidence>
<dbReference type="PANTHER" id="PTHR10885:SF0">
    <property type="entry name" value="ISOPENTENYL-DIPHOSPHATE DELTA-ISOMERASE"/>
    <property type="match status" value="1"/>
</dbReference>
<proteinExistence type="predicted"/>
<name>A0A3G3K3E4_9BACL</name>
<dbReference type="KEGG" id="coh:EAV92_22475"/>
<organism evidence="2 3">
    <name type="scientific">Cohnella candidum</name>
    <dbReference type="NCBI Taxonomy" id="2674991"/>
    <lineage>
        <taxon>Bacteria</taxon>
        <taxon>Bacillati</taxon>
        <taxon>Bacillota</taxon>
        <taxon>Bacilli</taxon>
        <taxon>Bacillales</taxon>
        <taxon>Paenibacillaceae</taxon>
        <taxon>Cohnella</taxon>
    </lineage>
</organism>
<dbReference type="RefSeq" id="WP_123043155.1">
    <property type="nucleotide sequence ID" value="NZ_CP033433.1"/>
</dbReference>
<gene>
    <name evidence="2" type="ORF">EAV92_22475</name>
</gene>
<feature type="domain" description="Nudix hydrolase" evidence="1">
    <location>
        <begin position="32"/>
        <end position="176"/>
    </location>
</feature>
<dbReference type="Pfam" id="PF00293">
    <property type="entry name" value="NUDIX"/>
    <property type="match status" value="1"/>
</dbReference>
<dbReference type="AlphaFoldDB" id="A0A3G3K3E4"/>
<dbReference type="PROSITE" id="PS51462">
    <property type="entry name" value="NUDIX"/>
    <property type="match status" value="1"/>
</dbReference>
<evidence type="ECO:0000313" key="3">
    <source>
        <dbReference type="Proteomes" id="UP000269097"/>
    </source>
</evidence>
<accession>A0A3G3K3E4</accession>
<dbReference type="EMBL" id="CP033433">
    <property type="protein sequence ID" value="AYQ75075.1"/>
    <property type="molecule type" value="Genomic_DNA"/>
</dbReference>
<dbReference type="SUPFAM" id="SSF55811">
    <property type="entry name" value="Nudix"/>
    <property type="match status" value="1"/>
</dbReference>
<reference evidence="2 3" key="1">
    <citation type="submission" date="2018-10" db="EMBL/GenBank/DDBJ databases">
        <title>Genome Sequence of Cohnella sp.</title>
        <authorList>
            <person name="Srinivasan S."/>
            <person name="Kim M.K."/>
        </authorList>
    </citation>
    <scope>NUCLEOTIDE SEQUENCE [LARGE SCALE GENOMIC DNA]</scope>
    <source>
        <strain evidence="2 3">18JY8-7</strain>
    </source>
</reference>
<dbReference type="CDD" id="cd04692">
    <property type="entry name" value="NUDIX_Hydrolase"/>
    <property type="match status" value="1"/>
</dbReference>
<dbReference type="InterPro" id="IPR000086">
    <property type="entry name" value="NUDIX_hydrolase_dom"/>
</dbReference>
<dbReference type="PANTHER" id="PTHR10885">
    <property type="entry name" value="ISOPENTENYL-DIPHOSPHATE DELTA-ISOMERASE"/>
    <property type="match status" value="1"/>
</dbReference>
<dbReference type="GO" id="GO:0003824">
    <property type="term" value="F:catalytic activity"/>
    <property type="evidence" value="ECO:0007669"/>
    <property type="project" value="UniProtKB-ARBA"/>
</dbReference>
<keyword evidence="3" id="KW-1185">Reference proteome</keyword>
<evidence type="ECO:0000259" key="1">
    <source>
        <dbReference type="PROSITE" id="PS51462"/>
    </source>
</evidence>
<protein>
    <submittedName>
        <fullName evidence="2">NUDIX domain-containing protein</fullName>
    </submittedName>
</protein>